<sequence length="113" mass="12855">MRTEVHRAGGMNPFISHPEFHDPTTPIPSPSLPRHSILTVKRKQVRERDPASSDYSDAWIQKNTQALQAKRDSESLKWQKCSDQSIETVLCNHKTNYAVKSNGHGDALKSFVW</sequence>
<dbReference type="AlphaFoldDB" id="A0A9Q0U023"/>
<comment type="caution">
    <text evidence="2">The sequence shown here is derived from an EMBL/GenBank/DDBJ whole genome shotgun (WGS) entry which is preliminary data.</text>
</comment>
<keyword evidence="3" id="KW-1185">Reference proteome</keyword>
<evidence type="ECO:0000313" key="3">
    <source>
        <dbReference type="Proteomes" id="UP001151529"/>
    </source>
</evidence>
<feature type="region of interest" description="Disordered" evidence="1">
    <location>
        <begin position="1"/>
        <end position="36"/>
    </location>
</feature>
<organism evidence="2 3">
    <name type="scientific">Salix viminalis</name>
    <name type="common">Common osier</name>
    <name type="synonym">Basket willow</name>
    <dbReference type="NCBI Taxonomy" id="40686"/>
    <lineage>
        <taxon>Eukaryota</taxon>
        <taxon>Viridiplantae</taxon>
        <taxon>Streptophyta</taxon>
        <taxon>Embryophyta</taxon>
        <taxon>Tracheophyta</taxon>
        <taxon>Spermatophyta</taxon>
        <taxon>Magnoliopsida</taxon>
        <taxon>eudicotyledons</taxon>
        <taxon>Gunneridae</taxon>
        <taxon>Pentapetalae</taxon>
        <taxon>rosids</taxon>
        <taxon>fabids</taxon>
        <taxon>Malpighiales</taxon>
        <taxon>Salicaceae</taxon>
        <taxon>Saliceae</taxon>
        <taxon>Salix</taxon>
    </lineage>
</organism>
<proteinExistence type="predicted"/>
<reference evidence="2" key="1">
    <citation type="submission" date="2022-11" db="EMBL/GenBank/DDBJ databases">
        <authorList>
            <person name="Hyden B.L."/>
            <person name="Feng K."/>
            <person name="Yates T."/>
            <person name="Jawdy S."/>
            <person name="Smart L.B."/>
            <person name="Muchero W."/>
        </authorList>
    </citation>
    <scope>NUCLEOTIDE SEQUENCE</scope>
    <source>
        <tissue evidence="2">Shoot tip</tissue>
    </source>
</reference>
<evidence type="ECO:0000256" key="1">
    <source>
        <dbReference type="SAM" id="MobiDB-lite"/>
    </source>
</evidence>
<evidence type="ECO:0000313" key="2">
    <source>
        <dbReference type="EMBL" id="KAJ6720954.1"/>
    </source>
</evidence>
<dbReference type="OrthoDB" id="10565943at2759"/>
<accession>A0A9Q0U023</accession>
<dbReference type="EMBL" id="JAPFFL010000006">
    <property type="protein sequence ID" value="KAJ6720954.1"/>
    <property type="molecule type" value="Genomic_DNA"/>
</dbReference>
<protein>
    <submittedName>
        <fullName evidence="2">Uncharacterized protein</fullName>
    </submittedName>
</protein>
<name>A0A9Q0U023_SALVM</name>
<dbReference type="Proteomes" id="UP001151529">
    <property type="component" value="Chromosome 10"/>
</dbReference>
<reference evidence="2" key="2">
    <citation type="journal article" date="2023" name="Int. J. Mol. Sci.">
        <title>De Novo Assembly and Annotation of 11 Diverse Shrub Willow (Salix) Genomes Reveals Novel Gene Organization in Sex-Linked Regions.</title>
        <authorList>
            <person name="Hyden B."/>
            <person name="Feng K."/>
            <person name="Yates T.B."/>
            <person name="Jawdy S."/>
            <person name="Cereghino C."/>
            <person name="Smart L.B."/>
            <person name="Muchero W."/>
        </authorList>
    </citation>
    <scope>NUCLEOTIDE SEQUENCE [LARGE SCALE GENOMIC DNA]</scope>
    <source>
        <tissue evidence="2">Shoot tip</tissue>
    </source>
</reference>
<gene>
    <name evidence="2" type="ORF">OIU85_024092</name>
</gene>